<dbReference type="GO" id="GO:0016491">
    <property type="term" value="F:oxidoreductase activity"/>
    <property type="evidence" value="ECO:0007669"/>
    <property type="project" value="InterPro"/>
</dbReference>
<gene>
    <name evidence="8" type="ORF">DWY25_10915</name>
</gene>
<evidence type="ECO:0000256" key="6">
    <source>
        <dbReference type="ARBA" id="ARBA00034078"/>
    </source>
</evidence>
<dbReference type="Proteomes" id="UP000284178">
    <property type="component" value="Unassembled WGS sequence"/>
</dbReference>
<evidence type="ECO:0000313" key="9">
    <source>
        <dbReference type="Proteomes" id="UP000284178"/>
    </source>
</evidence>
<feature type="binding site" evidence="7">
    <location>
        <position position="123"/>
    </location>
    <ligand>
        <name>[2Fe-2S] cluster</name>
        <dbReference type="ChEBI" id="CHEBI:190135"/>
    </ligand>
</feature>
<keyword evidence="5 7" id="KW-0411">Iron-sulfur</keyword>
<proteinExistence type="inferred from homology"/>
<comment type="similarity">
    <text evidence="1">Belongs to the complex I 24 kDa subunit family.</text>
</comment>
<evidence type="ECO:0000313" key="8">
    <source>
        <dbReference type="EMBL" id="RGR73067.1"/>
    </source>
</evidence>
<keyword evidence="2 7" id="KW-0001">2Fe-2S</keyword>
<organism evidence="8 9">
    <name type="scientific">Holdemania filiformis</name>
    <dbReference type="NCBI Taxonomy" id="61171"/>
    <lineage>
        <taxon>Bacteria</taxon>
        <taxon>Bacillati</taxon>
        <taxon>Bacillota</taxon>
        <taxon>Erysipelotrichia</taxon>
        <taxon>Erysipelotrichales</taxon>
        <taxon>Erysipelotrichaceae</taxon>
        <taxon>Holdemania</taxon>
    </lineage>
</organism>
<dbReference type="GO" id="GO:0046872">
    <property type="term" value="F:metal ion binding"/>
    <property type="evidence" value="ECO:0007669"/>
    <property type="project" value="UniProtKB-KW"/>
</dbReference>
<dbReference type="CDD" id="cd03064">
    <property type="entry name" value="TRX_Fd_NuoE"/>
    <property type="match status" value="1"/>
</dbReference>
<dbReference type="GeneID" id="83015907"/>
<evidence type="ECO:0000256" key="7">
    <source>
        <dbReference type="PIRSR" id="PIRSR000216-1"/>
    </source>
</evidence>
<protein>
    <submittedName>
        <fullName evidence="8">NAD(P)H-dependent oxidoreductase subunit E</fullName>
    </submittedName>
</protein>
<comment type="caution">
    <text evidence="8">The sequence shown here is derived from an EMBL/GenBank/DDBJ whole genome shotgun (WGS) entry which is preliminary data.</text>
</comment>
<keyword evidence="9" id="KW-1185">Reference proteome</keyword>
<dbReference type="AlphaFoldDB" id="A0A412FY27"/>
<evidence type="ECO:0000256" key="2">
    <source>
        <dbReference type="ARBA" id="ARBA00022714"/>
    </source>
</evidence>
<dbReference type="RefSeq" id="WP_006059211.1">
    <property type="nucleotide sequence ID" value="NZ_CABJCV010000013.1"/>
</dbReference>
<dbReference type="PIRSF" id="PIRSF000216">
    <property type="entry name" value="NADH_DH_24kDa"/>
    <property type="match status" value="1"/>
</dbReference>
<keyword evidence="4 7" id="KW-0408">Iron</keyword>
<keyword evidence="3 7" id="KW-0479">Metal-binding</keyword>
<dbReference type="InterPro" id="IPR041921">
    <property type="entry name" value="NuoE_N"/>
</dbReference>
<dbReference type="PROSITE" id="PS01099">
    <property type="entry name" value="COMPLEX1_24K"/>
    <property type="match status" value="1"/>
</dbReference>
<evidence type="ECO:0000256" key="3">
    <source>
        <dbReference type="ARBA" id="ARBA00022723"/>
    </source>
</evidence>
<dbReference type="InterPro" id="IPR028431">
    <property type="entry name" value="NADP_DH_HndA-like"/>
</dbReference>
<feature type="binding site" evidence="7">
    <location>
        <position position="87"/>
    </location>
    <ligand>
        <name>[2Fe-2S] cluster</name>
        <dbReference type="ChEBI" id="CHEBI:190135"/>
    </ligand>
</feature>
<evidence type="ECO:0000256" key="4">
    <source>
        <dbReference type="ARBA" id="ARBA00023004"/>
    </source>
</evidence>
<dbReference type="InterPro" id="IPR002023">
    <property type="entry name" value="NuoE-like"/>
</dbReference>
<dbReference type="Gene3D" id="1.10.10.1590">
    <property type="entry name" value="NADH-quinone oxidoreductase subunit E"/>
    <property type="match status" value="1"/>
</dbReference>
<dbReference type="GO" id="GO:0051537">
    <property type="term" value="F:2 iron, 2 sulfur cluster binding"/>
    <property type="evidence" value="ECO:0007669"/>
    <property type="project" value="UniProtKB-KW"/>
</dbReference>
<reference evidence="8 9" key="1">
    <citation type="submission" date="2018-08" db="EMBL/GenBank/DDBJ databases">
        <title>A genome reference for cultivated species of the human gut microbiota.</title>
        <authorList>
            <person name="Zou Y."/>
            <person name="Xue W."/>
            <person name="Luo G."/>
        </authorList>
    </citation>
    <scope>NUCLEOTIDE SEQUENCE [LARGE SCALE GENOMIC DNA]</scope>
    <source>
        <strain evidence="8 9">AF24-29</strain>
    </source>
</reference>
<comment type="cofactor">
    <cofactor evidence="6">
        <name>[2Fe-2S] cluster</name>
        <dbReference type="ChEBI" id="CHEBI:190135"/>
    </cofactor>
</comment>
<dbReference type="Gene3D" id="3.40.30.10">
    <property type="entry name" value="Glutaredoxin"/>
    <property type="match status" value="1"/>
</dbReference>
<dbReference type="InterPro" id="IPR036249">
    <property type="entry name" value="Thioredoxin-like_sf"/>
</dbReference>
<evidence type="ECO:0000256" key="5">
    <source>
        <dbReference type="ARBA" id="ARBA00023014"/>
    </source>
</evidence>
<feature type="binding site" evidence="7">
    <location>
        <position position="127"/>
    </location>
    <ligand>
        <name>[2Fe-2S] cluster</name>
        <dbReference type="ChEBI" id="CHEBI:190135"/>
    </ligand>
</feature>
<evidence type="ECO:0000256" key="1">
    <source>
        <dbReference type="ARBA" id="ARBA00010643"/>
    </source>
</evidence>
<dbReference type="PANTHER" id="PTHR43342">
    <property type="entry name" value="NADH-QUINONE OXIDOREDUCTASE, E SUBUNIT"/>
    <property type="match status" value="1"/>
</dbReference>
<accession>A0A412FY27</accession>
<name>A0A412FY27_9FIRM</name>
<dbReference type="PANTHER" id="PTHR43342:SF2">
    <property type="entry name" value="POTENTIAL NAD-REDUCING HYDROGENASE SUBUNIT"/>
    <property type="match status" value="1"/>
</dbReference>
<comment type="cofactor">
    <cofactor evidence="7">
        <name>[2Fe-2S] cluster</name>
        <dbReference type="ChEBI" id="CHEBI:190135"/>
    </cofactor>
    <text evidence="7">Binds 1 [2Fe-2S] cluster.</text>
</comment>
<dbReference type="SUPFAM" id="SSF52833">
    <property type="entry name" value="Thioredoxin-like"/>
    <property type="match status" value="1"/>
</dbReference>
<dbReference type="InterPro" id="IPR042128">
    <property type="entry name" value="NuoE_dom"/>
</dbReference>
<dbReference type="EMBL" id="QRUP01000013">
    <property type="protein sequence ID" value="RGR73067.1"/>
    <property type="molecule type" value="Genomic_DNA"/>
</dbReference>
<feature type="binding site" evidence="7">
    <location>
        <position position="82"/>
    </location>
    <ligand>
        <name>[2Fe-2S] cluster</name>
        <dbReference type="ChEBI" id="CHEBI:190135"/>
    </ligand>
</feature>
<sequence>MGKLNEQSVQVIDRIVDRHRGRPGPVKLMLHDVQKELGYIPFEAMEKIAAASGVSAAEVYGVVTFYTQFTTEPKGKHVINVCMGTACYVKGSADLLQRICDLTGTKVNQTSADGLFSLDATRCLGACGLAPVAILDDQVYGNATSSTALEDRIKAIIKTESGVQ</sequence>
<dbReference type="Pfam" id="PF01257">
    <property type="entry name" value="2Fe-2S_thioredx"/>
    <property type="match status" value="1"/>
</dbReference>